<dbReference type="InterPro" id="IPR021109">
    <property type="entry name" value="Peptidase_aspartic_dom_sf"/>
</dbReference>
<protein>
    <submittedName>
        <fullName evidence="1">Uncharacterized protein</fullName>
    </submittedName>
</protein>
<dbReference type="OrthoDB" id="46297at2759"/>
<evidence type="ECO:0000313" key="1">
    <source>
        <dbReference type="EMBL" id="EJK59734.1"/>
    </source>
</evidence>
<dbReference type="Proteomes" id="UP000266841">
    <property type="component" value="Unassembled WGS sequence"/>
</dbReference>
<gene>
    <name evidence="1" type="ORF">THAOC_20007</name>
</gene>
<evidence type="ECO:0000313" key="2">
    <source>
        <dbReference type="Proteomes" id="UP000266841"/>
    </source>
</evidence>
<keyword evidence="2" id="KW-1185">Reference proteome</keyword>
<dbReference type="SUPFAM" id="SSF50630">
    <property type="entry name" value="Acid proteases"/>
    <property type="match status" value="1"/>
</dbReference>
<proteinExistence type="predicted"/>
<reference evidence="1 2" key="1">
    <citation type="journal article" date="2012" name="Genome Biol.">
        <title>Genome and low-iron response of an oceanic diatom adapted to chronic iron limitation.</title>
        <authorList>
            <person name="Lommer M."/>
            <person name="Specht M."/>
            <person name="Roy A.S."/>
            <person name="Kraemer L."/>
            <person name="Andreson R."/>
            <person name="Gutowska M.A."/>
            <person name="Wolf J."/>
            <person name="Bergner S.V."/>
            <person name="Schilhabel M.B."/>
            <person name="Klostermeier U.C."/>
            <person name="Beiko R.G."/>
            <person name="Rosenstiel P."/>
            <person name="Hippler M."/>
            <person name="Laroche J."/>
        </authorList>
    </citation>
    <scope>NUCLEOTIDE SEQUENCE [LARGE SCALE GENOMIC DNA]</scope>
    <source>
        <strain evidence="1 2">CCMP1005</strain>
    </source>
</reference>
<dbReference type="EMBL" id="AGNL01022421">
    <property type="protein sequence ID" value="EJK59734.1"/>
    <property type="molecule type" value="Genomic_DNA"/>
</dbReference>
<accession>K0S4J6</accession>
<dbReference type="AlphaFoldDB" id="K0S4J6"/>
<name>K0S4J6_THAOC</name>
<sequence>MDDNTIRSFALDAPMRELRLSTKPLIHPNSPRVPLADLRVYGDFVDHYAFHIDSLTLNGITVSAKNLQENSGAVERPFVCVLDSGLTGILLIRYFWDALEDRMGLNKSKSISSASISFTEHRHSNGKNASSTRELQSNEDDRLFFARPIDLDWFDDDNRSPFVIIVGQTFLRRLCLTIDMDNRFVDIVHLPLGILATHAFSILPLINNSFREEMRSSHKNEDTEETRNYGTLTTSLPLTVTSAAFGSFFRPAFSFGPRSSLANALPNMSSCVVAGDRLACELAGTNADESTTNVVAMSKSESARVVDMFVDVILQHEIVTINAYACSAGGAAPAQPGWPAQGRGELPIDLILTSTCINADK</sequence>
<comment type="caution">
    <text evidence="1">The sequence shown here is derived from an EMBL/GenBank/DDBJ whole genome shotgun (WGS) entry which is preliminary data.</text>
</comment>
<organism evidence="1 2">
    <name type="scientific">Thalassiosira oceanica</name>
    <name type="common">Marine diatom</name>
    <dbReference type="NCBI Taxonomy" id="159749"/>
    <lineage>
        <taxon>Eukaryota</taxon>
        <taxon>Sar</taxon>
        <taxon>Stramenopiles</taxon>
        <taxon>Ochrophyta</taxon>
        <taxon>Bacillariophyta</taxon>
        <taxon>Coscinodiscophyceae</taxon>
        <taxon>Thalassiosirophycidae</taxon>
        <taxon>Thalassiosirales</taxon>
        <taxon>Thalassiosiraceae</taxon>
        <taxon>Thalassiosira</taxon>
    </lineage>
</organism>